<dbReference type="Pfam" id="PF00990">
    <property type="entry name" value="GGDEF"/>
    <property type="match status" value="1"/>
</dbReference>
<comment type="caution">
    <text evidence="4">The sequence shown here is derived from an EMBL/GenBank/DDBJ whole genome shotgun (WGS) entry which is preliminary data.</text>
</comment>
<dbReference type="FunFam" id="3.20.20.450:FF:000001">
    <property type="entry name" value="Cyclic di-GMP phosphodiesterase yahA"/>
    <property type="match status" value="1"/>
</dbReference>
<evidence type="ECO:0000313" key="5">
    <source>
        <dbReference type="Proteomes" id="UP000188613"/>
    </source>
</evidence>
<dbReference type="AlphaFoldDB" id="A0A1V2A5T4"/>
<dbReference type="SMART" id="SM00267">
    <property type="entry name" value="GGDEF"/>
    <property type="match status" value="1"/>
</dbReference>
<dbReference type="PANTHER" id="PTHR44757:SF2">
    <property type="entry name" value="BIOFILM ARCHITECTURE MAINTENANCE PROTEIN MBAA"/>
    <property type="match status" value="1"/>
</dbReference>
<dbReference type="InterPro" id="IPR029787">
    <property type="entry name" value="Nucleotide_cyclase"/>
</dbReference>
<evidence type="ECO:0000313" key="4">
    <source>
        <dbReference type="EMBL" id="OMP66290.1"/>
    </source>
</evidence>
<dbReference type="NCBIfam" id="TIGR00229">
    <property type="entry name" value="sensory_box"/>
    <property type="match status" value="1"/>
</dbReference>
<gene>
    <name evidence="4" type="ORF">BTO28_12540</name>
</gene>
<dbReference type="PANTHER" id="PTHR44757">
    <property type="entry name" value="DIGUANYLATE CYCLASE DGCP"/>
    <property type="match status" value="1"/>
</dbReference>
<reference evidence="4 5" key="1">
    <citation type="submission" date="2016-12" db="EMBL/GenBank/DDBJ databases">
        <title>Domibacillus sp. SAB 38T whole genome sequencing.</title>
        <authorList>
            <person name="Verma A."/>
            <person name="Ojha A.K."/>
            <person name="Krishnamurthi S."/>
        </authorList>
    </citation>
    <scope>NUCLEOTIDE SEQUENCE [LARGE SCALE GENOMIC DNA]</scope>
    <source>
        <strain evidence="4 5">SAB 38</strain>
    </source>
</reference>
<dbReference type="SUPFAM" id="SSF55785">
    <property type="entry name" value="PYP-like sensor domain (PAS domain)"/>
    <property type="match status" value="1"/>
</dbReference>
<dbReference type="SMART" id="SM00091">
    <property type="entry name" value="PAS"/>
    <property type="match status" value="1"/>
</dbReference>
<dbReference type="SUPFAM" id="SSF55073">
    <property type="entry name" value="Nucleotide cyclase"/>
    <property type="match status" value="1"/>
</dbReference>
<dbReference type="InterPro" id="IPR000160">
    <property type="entry name" value="GGDEF_dom"/>
</dbReference>
<feature type="domain" description="EAL" evidence="2">
    <location>
        <begin position="290"/>
        <end position="540"/>
    </location>
</feature>
<dbReference type="InterPro" id="IPR035965">
    <property type="entry name" value="PAS-like_dom_sf"/>
</dbReference>
<accession>A0A1V2A5T4</accession>
<evidence type="ECO:0000259" key="3">
    <source>
        <dbReference type="PROSITE" id="PS50887"/>
    </source>
</evidence>
<dbReference type="Pfam" id="PF08448">
    <property type="entry name" value="PAS_4"/>
    <property type="match status" value="1"/>
</dbReference>
<dbReference type="Gene3D" id="3.30.450.20">
    <property type="entry name" value="PAS domain"/>
    <property type="match status" value="1"/>
</dbReference>
<dbReference type="CDD" id="cd01948">
    <property type="entry name" value="EAL"/>
    <property type="match status" value="1"/>
</dbReference>
<dbReference type="PROSITE" id="PS50112">
    <property type="entry name" value="PAS"/>
    <property type="match status" value="1"/>
</dbReference>
<dbReference type="PROSITE" id="PS50887">
    <property type="entry name" value="GGDEF"/>
    <property type="match status" value="1"/>
</dbReference>
<dbReference type="RefSeq" id="WP_076766785.1">
    <property type="nucleotide sequence ID" value="NZ_MSFI01000021.1"/>
</dbReference>
<dbReference type="InterPro" id="IPR052155">
    <property type="entry name" value="Biofilm_reg_signaling"/>
</dbReference>
<dbReference type="Pfam" id="PF00563">
    <property type="entry name" value="EAL"/>
    <property type="match status" value="1"/>
</dbReference>
<feature type="domain" description="PAS" evidence="1">
    <location>
        <begin position="4"/>
        <end position="74"/>
    </location>
</feature>
<dbReference type="InterPro" id="IPR013656">
    <property type="entry name" value="PAS_4"/>
</dbReference>
<dbReference type="InterPro" id="IPR043128">
    <property type="entry name" value="Rev_trsase/Diguanyl_cyclase"/>
</dbReference>
<evidence type="ECO:0008006" key="6">
    <source>
        <dbReference type="Google" id="ProtNLM"/>
    </source>
</evidence>
<dbReference type="CDD" id="cd00130">
    <property type="entry name" value="PAS"/>
    <property type="match status" value="1"/>
</dbReference>
<dbReference type="SMART" id="SM00052">
    <property type="entry name" value="EAL"/>
    <property type="match status" value="1"/>
</dbReference>
<sequence>MNFSNSSIEIVLESITDAFYSLDNDLRIEYINRVSEQLLDLKREEVLGNYIYDALPHSDINKFVKKYKTALLLQQPIVFEEFFKNKWYEVRGFPSLQGVSVYFRDITRQREEKEKMYKMAYYDGLTQLPNRYYFMEFVQNKISTNEESYSFSILFMDLDRFKVINETYGHKAGDRLLKAVAKRLGRIINHHGLIARYSGDEFLIFLKLDKEEKIARLVNELNASFLKPFRIDKQEIYMTAKTGISQFPKDGQHVDLLIKQADIALYHAKKNRIVDFIFFQPALSDLFQRNAMIESELRKAILYDQIQVYYQPKIELESGKIYGVEALSRWEHPRMGFISPEEFIPIAEESGLIHELGSYVLKKACKQLKVWHESGYEPIQVSVNVSARQFENLKFIEMLKGVLNKTQLSAEYLELEITESIIQNITQSQPLLNELKAIGISLSIDDFGIGYSSLSKLRQLPIDSLKIDRTFINDLNTNDHTIVKTIIEMGHNLHFNLVAEGIENKKQLEILKRYNCQYGQGYLFSKPLPVEEVEHFLTSK</sequence>
<dbReference type="InterPro" id="IPR001633">
    <property type="entry name" value="EAL_dom"/>
</dbReference>
<dbReference type="Proteomes" id="UP000188613">
    <property type="component" value="Unassembled WGS sequence"/>
</dbReference>
<dbReference type="NCBIfam" id="TIGR00254">
    <property type="entry name" value="GGDEF"/>
    <property type="match status" value="1"/>
</dbReference>
<dbReference type="Gene3D" id="3.20.20.450">
    <property type="entry name" value="EAL domain"/>
    <property type="match status" value="1"/>
</dbReference>
<dbReference type="Gene3D" id="3.30.70.270">
    <property type="match status" value="1"/>
</dbReference>
<dbReference type="SUPFAM" id="SSF141868">
    <property type="entry name" value="EAL domain-like"/>
    <property type="match status" value="1"/>
</dbReference>
<keyword evidence="5" id="KW-1185">Reference proteome</keyword>
<name>A0A1V2A5T4_9BACI</name>
<dbReference type="InterPro" id="IPR000014">
    <property type="entry name" value="PAS"/>
</dbReference>
<dbReference type="CDD" id="cd01949">
    <property type="entry name" value="GGDEF"/>
    <property type="match status" value="1"/>
</dbReference>
<proteinExistence type="predicted"/>
<dbReference type="STRING" id="1714355.BTO28_12540"/>
<protein>
    <recommendedName>
        <fullName evidence="6">GGDEF domain-containing protein</fullName>
    </recommendedName>
</protein>
<dbReference type="EMBL" id="MSFI01000021">
    <property type="protein sequence ID" value="OMP66290.1"/>
    <property type="molecule type" value="Genomic_DNA"/>
</dbReference>
<evidence type="ECO:0000259" key="2">
    <source>
        <dbReference type="PROSITE" id="PS50883"/>
    </source>
</evidence>
<dbReference type="InterPro" id="IPR035919">
    <property type="entry name" value="EAL_sf"/>
</dbReference>
<feature type="domain" description="GGDEF" evidence="3">
    <location>
        <begin position="149"/>
        <end position="281"/>
    </location>
</feature>
<dbReference type="PROSITE" id="PS50883">
    <property type="entry name" value="EAL"/>
    <property type="match status" value="1"/>
</dbReference>
<evidence type="ECO:0000259" key="1">
    <source>
        <dbReference type="PROSITE" id="PS50112"/>
    </source>
</evidence>
<dbReference type="OrthoDB" id="9759607at2"/>
<organism evidence="4 5">
    <name type="scientific">Domibacillus epiphyticus</name>
    <dbReference type="NCBI Taxonomy" id="1714355"/>
    <lineage>
        <taxon>Bacteria</taxon>
        <taxon>Bacillati</taxon>
        <taxon>Bacillota</taxon>
        <taxon>Bacilli</taxon>
        <taxon>Bacillales</taxon>
        <taxon>Bacillaceae</taxon>
        <taxon>Domibacillus</taxon>
    </lineage>
</organism>